<protein>
    <submittedName>
        <fullName evidence="1">Uncharacterized protein</fullName>
    </submittedName>
</protein>
<accession>A0A1N7S8J7</accession>
<gene>
    <name evidence="1" type="ORF">BN2476_350266</name>
</gene>
<sequence>MHSLGYIGLALASSGAVAWTACALSKRYDAAFDFNLPAPANEDRALTEAWSRRVLRDGIPMSTQLREGLPELPARMRALPLDDRGYPVPFFVAWFDGKPDFRVADQKKMGICHNQHRCWLCGEKLGKYMAFVIGPMCAVNRTSSEPPSHVDCAKFAASACPFLARPKAVRRDSGLPEERVDPAGLGIPRNPGVALVWVTREYKAFRAPGGVLFRIGDPEQTIWYAEGRAATREEVMHSVQTGLPSLYDLAHLQGEAAVMELDTAVARATRHFPQHAAAPHLG</sequence>
<keyword evidence="2" id="KW-1185">Reference proteome</keyword>
<dbReference type="RefSeq" id="WP_235850894.1">
    <property type="nucleotide sequence ID" value="NZ_CYGY02000035.1"/>
</dbReference>
<reference evidence="1" key="1">
    <citation type="submission" date="2016-12" db="EMBL/GenBank/DDBJ databases">
        <authorList>
            <person name="Moulin L."/>
        </authorList>
    </citation>
    <scope>NUCLEOTIDE SEQUENCE [LARGE SCALE GENOMIC DNA]</scope>
    <source>
        <strain evidence="1">STM 7183</strain>
    </source>
</reference>
<dbReference type="Proteomes" id="UP000195569">
    <property type="component" value="Unassembled WGS sequence"/>
</dbReference>
<proteinExistence type="predicted"/>
<dbReference type="AlphaFoldDB" id="A0A1N7S8J7"/>
<name>A0A1N7S8J7_9BURK</name>
<comment type="caution">
    <text evidence="1">The sequence shown here is derived from an EMBL/GenBank/DDBJ whole genome shotgun (WGS) entry which is preliminary data.</text>
</comment>
<dbReference type="EMBL" id="CYGY02000035">
    <property type="protein sequence ID" value="SIT43739.1"/>
    <property type="molecule type" value="Genomic_DNA"/>
</dbReference>
<evidence type="ECO:0000313" key="2">
    <source>
        <dbReference type="Proteomes" id="UP000195569"/>
    </source>
</evidence>
<evidence type="ECO:0000313" key="1">
    <source>
        <dbReference type="EMBL" id="SIT43739.1"/>
    </source>
</evidence>
<organism evidence="1 2">
    <name type="scientific">Paraburkholderia piptadeniae</name>
    <dbReference type="NCBI Taxonomy" id="1701573"/>
    <lineage>
        <taxon>Bacteria</taxon>
        <taxon>Pseudomonadati</taxon>
        <taxon>Pseudomonadota</taxon>
        <taxon>Betaproteobacteria</taxon>
        <taxon>Burkholderiales</taxon>
        <taxon>Burkholderiaceae</taxon>
        <taxon>Paraburkholderia</taxon>
    </lineage>
</organism>